<keyword evidence="2" id="KW-0472">Membrane</keyword>
<feature type="coiled-coil region" evidence="1">
    <location>
        <begin position="71"/>
        <end position="98"/>
    </location>
</feature>
<keyword evidence="2" id="KW-1133">Transmembrane helix</keyword>
<evidence type="ECO:0000313" key="4">
    <source>
        <dbReference type="Proteomes" id="UP001230300"/>
    </source>
</evidence>
<dbReference type="RefSeq" id="WP_180947814.1">
    <property type="nucleotide sequence ID" value="NZ_JASOGN010000018.1"/>
</dbReference>
<accession>A0AAW6XH47</accession>
<dbReference type="EMBL" id="JASOGN010000018">
    <property type="protein sequence ID" value="MDK6502666.1"/>
    <property type="molecule type" value="Genomic_DNA"/>
</dbReference>
<gene>
    <name evidence="3" type="ORF">QP235_05550</name>
</gene>
<evidence type="ECO:0000256" key="2">
    <source>
        <dbReference type="SAM" id="Phobius"/>
    </source>
</evidence>
<evidence type="ECO:0000256" key="1">
    <source>
        <dbReference type="SAM" id="Coils"/>
    </source>
</evidence>
<organism evidence="3 4">
    <name type="scientific">Lactobacillus crispatus</name>
    <dbReference type="NCBI Taxonomy" id="47770"/>
    <lineage>
        <taxon>Bacteria</taxon>
        <taxon>Bacillati</taxon>
        <taxon>Bacillota</taxon>
        <taxon>Bacilli</taxon>
        <taxon>Lactobacillales</taxon>
        <taxon>Lactobacillaceae</taxon>
        <taxon>Lactobacillus</taxon>
    </lineage>
</organism>
<protein>
    <submittedName>
        <fullName evidence="3">Uncharacterized protein</fullName>
    </submittedName>
</protein>
<dbReference type="AlphaFoldDB" id="A0AAW6XH47"/>
<feature type="transmembrane region" description="Helical" evidence="2">
    <location>
        <begin position="9"/>
        <end position="30"/>
    </location>
</feature>
<name>A0AAW6XH47_9LACO</name>
<reference evidence="3" key="1">
    <citation type="submission" date="2023-05" db="EMBL/GenBank/DDBJ databases">
        <title>Cataloging the Phylogenetic Diversity of Human Bladder Bacteria.</title>
        <authorList>
            <person name="Du J."/>
        </authorList>
    </citation>
    <scope>NUCLEOTIDE SEQUENCE</scope>
    <source>
        <strain evidence="3">UMB9226</strain>
    </source>
</reference>
<evidence type="ECO:0000313" key="3">
    <source>
        <dbReference type="EMBL" id="MDK6502666.1"/>
    </source>
</evidence>
<dbReference type="Proteomes" id="UP001230300">
    <property type="component" value="Unassembled WGS sequence"/>
</dbReference>
<proteinExistence type="predicted"/>
<keyword evidence="2" id="KW-0812">Transmembrane</keyword>
<sequence length="278" mass="32302">MKQHKISELLFGLLVILVSLSLVGLFYSIFYEIKGYMIDWLPDVGTPADFCGAAGTTLAVIFTWQQMKDSDKEAQEKRNETEQQLKKSQAQFNATIKEMRKNREEAYKPDICFDTEMISIQYDNCQNNFGDDFNEISFTIINLGIGTAKNVEVTAYSDNNYNKLCHDISWFNNQTQCIGDVQNHLCYTDCRGKTVCDDIKPLSGKYLFSKDYDKNIDLPKAYLYAVKDYCFELFDDNKISTDPYYQLPTFVYDISYQDQEDIQYFRKVLIKPNIETVK</sequence>
<comment type="caution">
    <text evidence="3">The sequence shown here is derived from an EMBL/GenBank/DDBJ whole genome shotgun (WGS) entry which is preliminary data.</text>
</comment>
<keyword evidence="1" id="KW-0175">Coiled coil</keyword>